<organism evidence="1 3">
    <name type="scientific">Galdieria yellowstonensis</name>
    <dbReference type="NCBI Taxonomy" id="3028027"/>
    <lineage>
        <taxon>Eukaryota</taxon>
        <taxon>Rhodophyta</taxon>
        <taxon>Bangiophyceae</taxon>
        <taxon>Galdieriales</taxon>
        <taxon>Galdieriaceae</taxon>
        <taxon>Galdieria</taxon>
    </lineage>
</organism>
<dbReference type="SUPFAM" id="SSF48452">
    <property type="entry name" value="TPR-like"/>
    <property type="match status" value="1"/>
</dbReference>
<dbReference type="Gene3D" id="1.25.40.10">
    <property type="entry name" value="Tetratricopeptide repeat domain"/>
    <property type="match status" value="1"/>
</dbReference>
<dbReference type="EMBL" id="JANCYU010000014">
    <property type="protein sequence ID" value="KAK4523418.1"/>
    <property type="molecule type" value="Genomic_DNA"/>
</dbReference>
<dbReference type="InterPro" id="IPR011990">
    <property type="entry name" value="TPR-like_helical_dom_sf"/>
</dbReference>
<name>A0AAV9I4Q1_9RHOD</name>
<keyword evidence="3" id="KW-1185">Reference proteome</keyword>
<evidence type="ECO:0000313" key="1">
    <source>
        <dbReference type="EMBL" id="KAK4523412.1"/>
    </source>
</evidence>
<dbReference type="AlphaFoldDB" id="A0AAV9I4Q1"/>
<reference evidence="1 3" key="1">
    <citation type="submission" date="2022-07" db="EMBL/GenBank/DDBJ databases">
        <title>Genome-wide signatures of adaptation to extreme environments.</title>
        <authorList>
            <person name="Cho C.H."/>
            <person name="Yoon H.S."/>
        </authorList>
    </citation>
    <scope>NUCLEOTIDE SEQUENCE [LARGE SCALE GENOMIC DNA]</scope>
    <source>
        <strain evidence="1 3">108.79 E11</strain>
    </source>
</reference>
<gene>
    <name evidence="1" type="ORF">GAYE_PCTG52G1307</name>
    <name evidence="2" type="ORF">GAYE_PCTG52G1313</name>
</gene>
<accession>A0AAV9I4Q1</accession>
<sequence>MCIGELVGIGKRRSIAKIDSIANLDDSLWTNSSIQGLDYWKSLLQCDDTVASQTPRDVESIRRMIRQVCRRRRPGRPPLYVFSEGRAGLKTEEERKFMERILKRRIRQNKAYRRKKERTASKKNVARESSQEAEECTTFESIFQTAQVSTSNSREDLEQENLFSFVSGNDEKVSENDETYVSSENVDTVGKDNSICGVFHGDEYLHLKHLWETENQWIEIDHSSGSFALIRLIFDRVRETYLRLNIFFRDAYKSLSIIPGYFDWQTACYVIGILSTSGQPDPNVLQPLLHCQIIHSKNDYYLMGPLERSFALNSSFVRNEEQYEEVMCRAKERFVEYFLSRFSEINDYFFLKRGTAKDVVLSIYENEKVNMDYCLKLIMENDTLEMLNMNLLNRCIHFFRYCAAPETLIAIFNKVLHQRASLRYLTLETCTDDSLFSKTPQCVDSMHPYFWEIETITRINTALGEAYCNVGDNEKGESFFREALQLCKYYNNIDSLVVVLPLLYLANLEKKHTYYSTAVEKLHTAVNVLYRWGLRNSPFVPVALVSGAMLEAQMGNMKFVKDSIAVIEDLPYSKDMPEVNTFLGFSYQVQGKQAIARQYFRNAIEIIQRKEFSQNVSEFCLKHCAKSSLEDMLLCEMEDSCVEETTESCINDVTAENSPEERVDDFQSNCNDGLGCFCFDLGKFGKTLKQFFSFVLSYEDTSGEEGACIDDLLEDQDEIIFNHPFFIA</sequence>
<proteinExistence type="predicted"/>
<comment type="caution">
    <text evidence="1">The sequence shown here is derived from an EMBL/GenBank/DDBJ whole genome shotgun (WGS) entry which is preliminary data.</text>
</comment>
<evidence type="ECO:0000313" key="3">
    <source>
        <dbReference type="Proteomes" id="UP001300502"/>
    </source>
</evidence>
<evidence type="ECO:0000313" key="2">
    <source>
        <dbReference type="EMBL" id="KAK4523418.1"/>
    </source>
</evidence>
<protein>
    <submittedName>
        <fullName evidence="1">Uncharacterized protein</fullName>
    </submittedName>
</protein>
<dbReference type="EMBL" id="JANCYU010000014">
    <property type="protein sequence ID" value="KAK4523412.1"/>
    <property type="molecule type" value="Genomic_DNA"/>
</dbReference>
<dbReference type="Proteomes" id="UP001300502">
    <property type="component" value="Unassembled WGS sequence"/>
</dbReference>